<dbReference type="GO" id="GO:0003824">
    <property type="term" value="F:catalytic activity"/>
    <property type="evidence" value="ECO:0007669"/>
    <property type="project" value="InterPro"/>
</dbReference>
<dbReference type="PIRSF" id="PIRSF013171">
    <property type="entry name" value="Pur_nuclsid_perm"/>
    <property type="match status" value="1"/>
</dbReference>
<dbReference type="PANTHER" id="PTHR38643:SF1">
    <property type="entry name" value="PURINE NUCLEOSIDE PERMEASE C285.05-RELATED"/>
    <property type="match status" value="1"/>
</dbReference>
<evidence type="ECO:0000256" key="1">
    <source>
        <dbReference type="SAM" id="SignalP"/>
    </source>
</evidence>
<keyword evidence="3" id="KW-1185">Reference proteome</keyword>
<name>A0A840MP54_9PROT</name>
<reference evidence="2 3" key="1">
    <citation type="submission" date="2020-08" db="EMBL/GenBank/DDBJ databases">
        <title>Genomic Encyclopedia of Type Strains, Phase IV (KMG-IV): sequencing the most valuable type-strain genomes for metagenomic binning, comparative biology and taxonomic classification.</title>
        <authorList>
            <person name="Goeker M."/>
        </authorList>
    </citation>
    <scope>NUCLEOTIDE SEQUENCE [LARGE SCALE GENOMIC DNA]</scope>
    <source>
        <strain evidence="2 3">DSM 27165</strain>
    </source>
</reference>
<dbReference type="InterPro" id="IPR009486">
    <property type="entry name" value="Pur_nuclsid_perm"/>
</dbReference>
<accession>A0A840MP54</accession>
<feature type="chain" id="PRO_5032747507" evidence="1">
    <location>
        <begin position="21"/>
        <end position="351"/>
    </location>
</feature>
<dbReference type="InterPro" id="IPR035994">
    <property type="entry name" value="Nucleoside_phosphorylase_sf"/>
</dbReference>
<organism evidence="2 3">
    <name type="scientific">Chitinivorax tropicus</name>
    <dbReference type="NCBI Taxonomy" id="714531"/>
    <lineage>
        <taxon>Bacteria</taxon>
        <taxon>Pseudomonadati</taxon>
        <taxon>Pseudomonadota</taxon>
        <taxon>Betaproteobacteria</taxon>
        <taxon>Chitinivorax</taxon>
    </lineage>
</organism>
<evidence type="ECO:0000313" key="2">
    <source>
        <dbReference type="EMBL" id="MBB5018276.1"/>
    </source>
</evidence>
<dbReference type="Proteomes" id="UP000575898">
    <property type="component" value="Unassembled WGS sequence"/>
</dbReference>
<dbReference type="Gene3D" id="3.40.50.1580">
    <property type="entry name" value="Nucleoside phosphorylase domain"/>
    <property type="match status" value="1"/>
</dbReference>
<dbReference type="Pfam" id="PF06516">
    <property type="entry name" value="NUP"/>
    <property type="match status" value="1"/>
</dbReference>
<dbReference type="EMBL" id="JACHHY010000008">
    <property type="protein sequence ID" value="MBB5018276.1"/>
    <property type="molecule type" value="Genomic_DNA"/>
</dbReference>
<proteinExistence type="predicted"/>
<evidence type="ECO:0000313" key="3">
    <source>
        <dbReference type="Proteomes" id="UP000575898"/>
    </source>
</evidence>
<gene>
    <name evidence="2" type="ORF">HNQ59_001564</name>
</gene>
<dbReference type="GO" id="GO:0009116">
    <property type="term" value="P:nucleoside metabolic process"/>
    <property type="evidence" value="ECO:0007669"/>
    <property type="project" value="InterPro"/>
</dbReference>
<feature type="signal peptide" evidence="1">
    <location>
        <begin position="1"/>
        <end position="20"/>
    </location>
</feature>
<dbReference type="PROSITE" id="PS51257">
    <property type="entry name" value="PROKAR_LIPOPROTEIN"/>
    <property type="match status" value="1"/>
</dbReference>
<dbReference type="AlphaFoldDB" id="A0A840MP54"/>
<comment type="caution">
    <text evidence="2">The sequence shown here is derived from an EMBL/GenBank/DDBJ whole genome shotgun (WGS) entry which is preliminary data.</text>
</comment>
<dbReference type="PANTHER" id="PTHR38643">
    <property type="entry name" value="PURINE NUCLEOSIDE PERMEASE C285.05-RELATED"/>
    <property type="match status" value="1"/>
</dbReference>
<keyword evidence="1" id="KW-0732">Signal</keyword>
<sequence>MKYPTFLKAAGLPVAATMLAALTTGCVSMNNTSGNEGRPVKAMVISMFAPESEPWVKKMNLTEEIRVPGLSPDYPVVRCNASDVCNVVTGMGHANAAATMMALIQSGKFDLSKTYFLIAGIAGIDPNQGTLGSAAWARFMVDYGIAWEIDAREMPKDWEYGYFGIFTKGPNEKPKPDYRTEVFELNTALMQKALELSKNVKLDDSNEAKAFRAKYPSAPANQPPKVIQCDTATSGTWFAGNVLGKRAQDWVKLMTDGKGTYCTTQQEDNATFEVLKRGATMGRLDINRVAVLRTGADFDRPYPGQSDVEGLVEYAAQGGFEPARWNLYHAGSPLINDIVANWSSWSAGVPR</sequence>
<dbReference type="GO" id="GO:0055085">
    <property type="term" value="P:transmembrane transport"/>
    <property type="evidence" value="ECO:0007669"/>
    <property type="project" value="InterPro"/>
</dbReference>
<protein>
    <submittedName>
        <fullName evidence="2">Purine nucleoside permease</fullName>
    </submittedName>
</protein>